<dbReference type="PANTHER" id="PTHR38599">
    <property type="entry name" value="CUPIN DOMAIN PROTEIN (AFU_ORTHOLOGUE AFUA_3G13620)"/>
    <property type="match status" value="1"/>
</dbReference>
<name>A0A1I2AJ47_9GAMM</name>
<dbReference type="Gene3D" id="2.60.120.10">
    <property type="entry name" value="Jelly Rolls"/>
    <property type="match status" value="1"/>
</dbReference>
<sequence length="138" mass="14490">MTVCRILAALLLTVAGAAGAQEAAHRPDAPHASVATLMTKALSDYPGKEAMMITVDYPPGSVDPVHRHHAHAFVYVLEGSIVMAVNGGKPVTLKAGDTYYEGPDDVHTVGRNASQTEPAKFVVVLLKDKGAPVLTPVH</sequence>
<gene>
    <name evidence="3" type="ORF">SAMN02799615_01045</name>
</gene>
<accession>A0A1I2AJ47</accession>
<feature type="domain" description="Cupin type-2" evidence="2">
    <location>
        <begin position="55"/>
        <end position="124"/>
    </location>
</feature>
<feature type="signal peptide" evidence="1">
    <location>
        <begin position="1"/>
        <end position="20"/>
    </location>
</feature>
<dbReference type="Pfam" id="PF07883">
    <property type="entry name" value="Cupin_2"/>
    <property type="match status" value="1"/>
</dbReference>
<proteinExistence type="predicted"/>
<evidence type="ECO:0000259" key="2">
    <source>
        <dbReference type="Pfam" id="PF07883"/>
    </source>
</evidence>
<keyword evidence="1" id="KW-0732">Signal</keyword>
<dbReference type="RefSeq" id="WP_026636397.1">
    <property type="nucleotide sequence ID" value="NZ_FONH01000002.1"/>
</dbReference>
<dbReference type="EMBL" id="FONH01000002">
    <property type="protein sequence ID" value="SFE43809.1"/>
    <property type="molecule type" value="Genomic_DNA"/>
</dbReference>
<evidence type="ECO:0000313" key="3">
    <source>
        <dbReference type="EMBL" id="SFE43809.1"/>
    </source>
</evidence>
<organism evidence="3 4">
    <name type="scientific">Dyella marensis</name>
    <dbReference type="NCBI Taxonomy" id="500610"/>
    <lineage>
        <taxon>Bacteria</taxon>
        <taxon>Pseudomonadati</taxon>
        <taxon>Pseudomonadota</taxon>
        <taxon>Gammaproteobacteria</taxon>
        <taxon>Lysobacterales</taxon>
        <taxon>Rhodanobacteraceae</taxon>
        <taxon>Dyella</taxon>
    </lineage>
</organism>
<feature type="chain" id="PRO_5011635371" evidence="1">
    <location>
        <begin position="21"/>
        <end position="138"/>
    </location>
</feature>
<protein>
    <submittedName>
        <fullName evidence="3">Cupin domain protein</fullName>
    </submittedName>
</protein>
<dbReference type="AlphaFoldDB" id="A0A1I2AJ47"/>
<evidence type="ECO:0000256" key="1">
    <source>
        <dbReference type="SAM" id="SignalP"/>
    </source>
</evidence>
<dbReference type="PANTHER" id="PTHR38599:SF1">
    <property type="entry name" value="CUPIN DOMAIN PROTEIN (AFU_ORTHOLOGUE AFUA_3G13620)"/>
    <property type="match status" value="1"/>
</dbReference>
<dbReference type="CDD" id="cd02234">
    <property type="entry name" value="cupin_BLR7677-like"/>
    <property type="match status" value="1"/>
</dbReference>
<reference evidence="4" key="1">
    <citation type="submission" date="2016-10" db="EMBL/GenBank/DDBJ databases">
        <authorList>
            <person name="Varghese N."/>
            <person name="Submissions S."/>
        </authorList>
    </citation>
    <scope>NUCLEOTIDE SEQUENCE [LARGE SCALE GENOMIC DNA]</scope>
    <source>
        <strain evidence="4">UNC178MFTsu3.1</strain>
    </source>
</reference>
<dbReference type="Proteomes" id="UP000199477">
    <property type="component" value="Unassembled WGS sequence"/>
</dbReference>
<dbReference type="InterPro" id="IPR011051">
    <property type="entry name" value="RmlC_Cupin_sf"/>
</dbReference>
<evidence type="ECO:0000313" key="4">
    <source>
        <dbReference type="Proteomes" id="UP000199477"/>
    </source>
</evidence>
<dbReference type="SUPFAM" id="SSF51182">
    <property type="entry name" value="RmlC-like cupins"/>
    <property type="match status" value="1"/>
</dbReference>
<keyword evidence="4" id="KW-1185">Reference proteome</keyword>
<dbReference type="InterPro" id="IPR014710">
    <property type="entry name" value="RmlC-like_jellyroll"/>
</dbReference>
<dbReference type="STRING" id="500610.SAMN02799615_01045"/>
<dbReference type="InterPro" id="IPR013096">
    <property type="entry name" value="Cupin_2"/>
</dbReference>